<evidence type="ECO:0008006" key="4">
    <source>
        <dbReference type="Google" id="ProtNLM"/>
    </source>
</evidence>
<dbReference type="PANTHER" id="PTHR36978:SF4">
    <property type="entry name" value="P-LOOP CONTAINING NUCLEOSIDE TRIPHOSPHATE HYDROLASE PROTEIN"/>
    <property type="match status" value="1"/>
</dbReference>
<proteinExistence type="predicted"/>
<dbReference type="AlphaFoldDB" id="A0A553I755"/>
<keyword evidence="1" id="KW-0472">Membrane</keyword>
<gene>
    <name evidence="2" type="ORF">FHL15_003182</name>
</gene>
<evidence type="ECO:0000256" key="1">
    <source>
        <dbReference type="SAM" id="Phobius"/>
    </source>
</evidence>
<evidence type="ECO:0000313" key="2">
    <source>
        <dbReference type="EMBL" id="TRX96040.1"/>
    </source>
</evidence>
<dbReference type="Gene3D" id="3.40.50.300">
    <property type="entry name" value="P-loop containing nucleotide triphosphate hydrolases"/>
    <property type="match status" value="1"/>
</dbReference>
<dbReference type="Pfam" id="PF17784">
    <property type="entry name" value="Sulfotransfer_4"/>
    <property type="match status" value="1"/>
</dbReference>
<accession>A0A553I755</accession>
<dbReference type="SUPFAM" id="SSF52540">
    <property type="entry name" value="P-loop containing nucleoside triphosphate hydrolases"/>
    <property type="match status" value="1"/>
</dbReference>
<name>A0A553I755_9PEZI</name>
<dbReference type="PANTHER" id="PTHR36978">
    <property type="entry name" value="P-LOOP CONTAINING NUCLEOTIDE TRIPHOSPHATE HYDROLASE"/>
    <property type="match status" value="1"/>
</dbReference>
<dbReference type="Proteomes" id="UP000319160">
    <property type="component" value="Unassembled WGS sequence"/>
</dbReference>
<organism evidence="2 3">
    <name type="scientific">Xylaria flabelliformis</name>
    <dbReference type="NCBI Taxonomy" id="2512241"/>
    <lineage>
        <taxon>Eukaryota</taxon>
        <taxon>Fungi</taxon>
        <taxon>Dikarya</taxon>
        <taxon>Ascomycota</taxon>
        <taxon>Pezizomycotina</taxon>
        <taxon>Sordariomycetes</taxon>
        <taxon>Xylariomycetidae</taxon>
        <taxon>Xylariales</taxon>
        <taxon>Xylariaceae</taxon>
        <taxon>Xylaria</taxon>
    </lineage>
</organism>
<sequence>MQKTRRPNEMGSGDRSIPLQVICPAMSRSGTESMKRALEMLGVGRTMHGFRLGERPDDMDDWLDLVDRKYPRGNKSPVRPLPAAAFDRVIGDCGAVTDMPCVAFWRELMAAYPNAKVILIERDVDEWYRSFEAIVVNGMMSVKGQVFANPWVAAYVGDRKIEMMFRVFLQYFQASDRRELAANAKRVYLEHNAAVRQACREQGRPFLDYKLGDGWAPLCKFLGVDFPQKGVDFPRGNEAASMEVMTHRIQRDRVWSLVMQLTRDIAVVASSLGVALVAWKGLAVVLFPRSS</sequence>
<dbReference type="OrthoDB" id="408152at2759"/>
<comment type="caution">
    <text evidence="2">The sequence shown here is derived from an EMBL/GenBank/DDBJ whole genome shotgun (WGS) entry which is preliminary data.</text>
</comment>
<reference evidence="3" key="1">
    <citation type="submission" date="2019-06" db="EMBL/GenBank/DDBJ databases">
        <title>Draft genome sequence of the griseofulvin-producing fungus Xylaria cubensis strain G536.</title>
        <authorList>
            <person name="Mead M.E."/>
            <person name="Raja H.A."/>
            <person name="Steenwyk J.L."/>
            <person name="Knowles S.L."/>
            <person name="Oberlies N.H."/>
            <person name="Rokas A."/>
        </authorList>
    </citation>
    <scope>NUCLEOTIDE SEQUENCE [LARGE SCALE GENOMIC DNA]</scope>
    <source>
        <strain evidence="3">G536</strain>
    </source>
</reference>
<protein>
    <recommendedName>
        <fullName evidence="4">Sulfotransferase domain-containing protein</fullName>
    </recommendedName>
</protein>
<keyword evidence="1" id="KW-0812">Transmembrane</keyword>
<feature type="transmembrane region" description="Helical" evidence="1">
    <location>
        <begin position="265"/>
        <end position="287"/>
    </location>
</feature>
<keyword evidence="3" id="KW-1185">Reference proteome</keyword>
<dbReference type="InterPro" id="IPR040632">
    <property type="entry name" value="Sulfotransfer_4"/>
</dbReference>
<evidence type="ECO:0000313" key="3">
    <source>
        <dbReference type="Proteomes" id="UP000319160"/>
    </source>
</evidence>
<keyword evidence="1" id="KW-1133">Transmembrane helix</keyword>
<dbReference type="InterPro" id="IPR027417">
    <property type="entry name" value="P-loop_NTPase"/>
</dbReference>
<dbReference type="EMBL" id="VFLP01000013">
    <property type="protein sequence ID" value="TRX96040.1"/>
    <property type="molecule type" value="Genomic_DNA"/>
</dbReference>